<dbReference type="PANTHER" id="PTHR21666:SF289">
    <property type="entry name" value="L-ALA--D-GLU ENDOPEPTIDASE"/>
    <property type="match status" value="1"/>
</dbReference>
<evidence type="ECO:0000313" key="5">
    <source>
        <dbReference type="EMBL" id="TFD02170.1"/>
    </source>
</evidence>
<evidence type="ECO:0000256" key="2">
    <source>
        <dbReference type="SAM" id="MobiDB-lite"/>
    </source>
</evidence>
<dbReference type="PANTHER" id="PTHR21666">
    <property type="entry name" value="PEPTIDASE-RELATED"/>
    <property type="match status" value="1"/>
</dbReference>
<dbReference type="RefSeq" id="WP_134373953.1">
    <property type="nucleotide sequence ID" value="NZ_SOGO01000027.1"/>
</dbReference>
<dbReference type="InterPro" id="IPR011055">
    <property type="entry name" value="Dup_hybrid_motif"/>
</dbReference>
<proteinExistence type="predicted"/>
<evidence type="ECO:0000313" key="6">
    <source>
        <dbReference type="Proteomes" id="UP000297851"/>
    </source>
</evidence>
<comment type="caution">
    <text evidence="5">The sequence shown here is derived from an EMBL/GenBank/DDBJ whole genome shotgun (WGS) entry which is preliminary data.</text>
</comment>
<dbReference type="Gene3D" id="2.70.70.10">
    <property type="entry name" value="Glucose Permease (Domain IIA)"/>
    <property type="match status" value="1"/>
</dbReference>
<dbReference type="CDD" id="cd12797">
    <property type="entry name" value="M23_peptidase"/>
    <property type="match status" value="1"/>
</dbReference>
<organism evidence="5 6">
    <name type="scientific">Cryobacterium sandaracinum</name>
    <dbReference type="NCBI Taxonomy" id="1259247"/>
    <lineage>
        <taxon>Bacteria</taxon>
        <taxon>Bacillati</taxon>
        <taxon>Actinomycetota</taxon>
        <taxon>Actinomycetes</taxon>
        <taxon>Micrococcales</taxon>
        <taxon>Microbacteriaceae</taxon>
        <taxon>Cryobacterium</taxon>
    </lineage>
</organism>
<evidence type="ECO:0000259" key="4">
    <source>
        <dbReference type="Pfam" id="PF01551"/>
    </source>
</evidence>
<feature type="domain" description="M23ase beta-sheet core" evidence="4">
    <location>
        <begin position="174"/>
        <end position="275"/>
    </location>
</feature>
<gene>
    <name evidence="5" type="ORF">E3T25_09785</name>
</gene>
<evidence type="ECO:0000256" key="1">
    <source>
        <dbReference type="ARBA" id="ARBA00022729"/>
    </source>
</evidence>
<name>A0ABY2JB34_9MICO</name>
<feature type="transmembrane region" description="Helical" evidence="3">
    <location>
        <begin position="21"/>
        <end position="41"/>
    </location>
</feature>
<dbReference type="Pfam" id="PF01551">
    <property type="entry name" value="Peptidase_M23"/>
    <property type="match status" value="1"/>
</dbReference>
<keyword evidence="6" id="KW-1185">Reference proteome</keyword>
<keyword evidence="3" id="KW-0472">Membrane</keyword>
<sequence length="287" mass="28977">MQTPRLNRFPRLTRFTLIPRQAAAGGFAMLFAGLLTVVLGIPAQASELDVYGWLPPAAVEESVRASADGSAHAAESDPAARAAAAPNASAAEASLQSLMPSAAATATVQRDGFTVTDAPKPEPMPAAPAAVPSADDAAAPAAAGAAVQWPFPGSVRLSDPYGARDAPCGGCSTFHKGLDMLPGEGAPAQAVADGVVREVSATDNGGFGVYAIVDHTVDGQLVSSVYAHFQAGSLQVSAGQSVGVGTHLGNVGSTGESTGPHLHFEILIDGITPTDPYAWLSERAGPM</sequence>
<keyword evidence="1" id="KW-0732">Signal</keyword>
<dbReference type="InterPro" id="IPR016047">
    <property type="entry name" value="M23ase_b-sheet_dom"/>
</dbReference>
<dbReference type="Proteomes" id="UP000297851">
    <property type="component" value="Unassembled WGS sequence"/>
</dbReference>
<dbReference type="EMBL" id="SOGO01000027">
    <property type="protein sequence ID" value="TFD02170.1"/>
    <property type="molecule type" value="Genomic_DNA"/>
</dbReference>
<evidence type="ECO:0000256" key="3">
    <source>
        <dbReference type="SAM" id="Phobius"/>
    </source>
</evidence>
<dbReference type="SUPFAM" id="SSF51261">
    <property type="entry name" value="Duplicated hybrid motif"/>
    <property type="match status" value="1"/>
</dbReference>
<protein>
    <submittedName>
        <fullName evidence="5">M23 family metallopeptidase</fullName>
    </submittedName>
</protein>
<accession>A0ABY2JB34</accession>
<feature type="region of interest" description="Disordered" evidence="2">
    <location>
        <begin position="114"/>
        <end position="135"/>
    </location>
</feature>
<reference evidence="5 6" key="1">
    <citation type="submission" date="2019-03" db="EMBL/GenBank/DDBJ databases">
        <title>Genomics of glacier-inhabiting Cryobacterium strains.</title>
        <authorList>
            <person name="Liu Q."/>
            <person name="Xin Y.-H."/>
        </authorList>
    </citation>
    <scope>NUCLEOTIDE SEQUENCE [LARGE SCALE GENOMIC DNA]</scope>
    <source>
        <strain evidence="5 6">TMT2-16</strain>
    </source>
</reference>
<keyword evidence="3" id="KW-1133">Transmembrane helix</keyword>
<dbReference type="InterPro" id="IPR050570">
    <property type="entry name" value="Cell_wall_metabolism_enzyme"/>
</dbReference>
<keyword evidence="3" id="KW-0812">Transmembrane</keyword>